<accession>A0A1I7GVG2</accession>
<reference evidence="1 2" key="1">
    <citation type="submission" date="2016-10" db="EMBL/GenBank/DDBJ databases">
        <authorList>
            <person name="de Groot N.N."/>
        </authorList>
    </citation>
    <scope>NUCLEOTIDE SEQUENCE [LARGE SCALE GENOMIC DNA]</scope>
    <source>
        <strain evidence="1 2">Nl14</strain>
    </source>
</reference>
<evidence type="ECO:0000313" key="1">
    <source>
        <dbReference type="EMBL" id="SFU52447.1"/>
    </source>
</evidence>
<protein>
    <submittedName>
        <fullName evidence="1">Uncharacterized protein</fullName>
    </submittedName>
</protein>
<dbReference type="EMBL" id="FPBZ01000006">
    <property type="protein sequence ID" value="SFU52447.1"/>
    <property type="molecule type" value="Genomic_DNA"/>
</dbReference>
<proteinExistence type="predicted"/>
<dbReference type="AlphaFoldDB" id="A0A1I7GVG2"/>
<evidence type="ECO:0000313" key="2">
    <source>
        <dbReference type="Proteomes" id="UP000182649"/>
    </source>
</evidence>
<name>A0A1I7GVG2_9PROT</name>
<gene>
    <name evidence="1" type="ORF">SAMN05216417_1069</name>
</gene>
<organism evidence="1 2">
    <name type="scientific">Nitrosospira multiformis</name>
    <dbReference type="NCBI Taxonomy" id="1231"/>
    <lineage>
        <taxon>Bacteria</taxon>
        <taxon>Pseudomonadati</taxon>
        <taxon>Pseudomonadota</taxon>
        <taxon>Betaproteobacteria</taxon>
        <taxon>Nitrosomonadales</taxon>
        <taxon>Nitrosomonadaceae</taxon>
        <taxon>Nitrosospira</taxon>
    </lineage>
</organism>
<sequence length="195" mass="22235">MVTPRMSLTTGWKVGFTKSFARSASPGQSWTWTLSSRLTRMKSADFPAADAAKCVLPAAEEKPVSKVARDWREDGASKTRWPRKKRYKCRVRYWKRYRTPCSVSSWKTACRIGPYFQQDAHALYPYLARRQGNSRFDSVRFKQGANYLSCQVGERSKQFINEMVEGSCSHPAGNPAHPPRALAGFLRIKNGNWYG</sequence>
<dbReference type="Proteomes" id="UP000182649">
    <property type="component" value="Unassembled WGS sequence"/>
</dbReference>